<keyword evidence="2 5" id="KW-0349">Heme</keyword>
<dbReference type="InterPro" id="IPR002403">
    <property type="entry name" value="Cyt_P450_E_grp-IV"/>
</dbReference>
<evidence type="ECO:0000313" key="8">
    <source>
        <dbReference type="EMBL" id="KAJ6705208.1"/>
    </source>
</evidence>
<dbReference type="InterPro" id="IPR036396">
    <property type="entry name" value="Cyt_P450_sf"/>
</dbReference>
<keyword evidence="7" id="KW-1133">Transmembrane helix</keyword>
<dbReference type="EMBL" id="JAPFFK010000016">
    <property type="protein sequence ID" value="KAJ6705208.1"/>
    <property type="molecule type" value="Genomic_DNA"/>
</dbReference>
<dbReference type="GO" id="GO:0004497">
    <property type="term" value="F:monooxygenase activity"/>
    <property type="evidence" value="ECO:0007669"/>
    <property type="project" value="UniProtKB-KW"/>
</dbReference>
<dbReference type="Proteomes" id="UP001151532">
    <property type="component" value="Chromosome 3"/>
</dbReference>
<keyword evidence="6" id="KW-0503">Monooxygenase</keyword>
<keyword evidence="7" id="KW-0472">Membrane</keyword>
<dbReference type="GO" id="GO:0005506">
    <property type="term" value="F:iron ion binding"/>
    <property type="evidence" value="ECO:0007669"/>
    <property type="project" value="InterPro"/>
</dbReference>
<keyword evidence="6" id="KW-0560">Oxidoreductase</keyword>
<evidence type="ECO:0000256" key="3">
    <source>
        <dbReference type="ARBA" id="ARBA00022723"/>
    </source>
</evidence>
<dbReference type="SUPFAM" id="SSF48264">
    <property type="entry name" value="Cytochrome P450"/>
    <property type="match status" value="1"/>
</dbReference>
<proteinExistence type="inferred from homology"/>
<dbReference type="InterPro" id="IPR001128">
    <property type="entry name" value="Cyt_P450"/>
</dbReference>
<keyword evidence="4 5" id="KW-0408">Iron</keyword>
<dbReference type="PANTHER" id="PTHR24304">
    <property type="entry name" value="CYTOCHROME P450 FAMILY 7"/>
    <property type="match status" value="1"/>
</dbReference>
<dbReference type="PROSITE" id="PS00086">
    <property type="entry name" value="CYTOCHROME_P450"/>
    <property type="match status" value="1"/>
</dbReference>
<evidence type="ECO:0000256" key="2">
    <source>
        <dbReference type="ARBA" id="ARBA00022617"/>
    </source>
</evidence>
<keyword evidence="3 5" id="KW-0479">Metal-binding</keyword>
<sequence length="448" mass="50850">MTGDTDNKFLNVGLLILATLLVAKLISALIMPRSQKRLPPEGSFDSLKGPIVMLREEYPKLGSVFTVNLVNRKITFLIGPEVSAHFFKASETDLSQQEVYQFNVPTFGPGVVFDVDYSIRQEQFRFFTEALRVNRLKGYVDQMVVEAEDYFSKWGDSGVVDIKYELEHLIILTASRCLLGREVPHRRRDQARKKLAGIFSNIINSRKLAGKSENDMLQCFIDSKYKDGRSTTESEVTGLLIAALFAGQHTSSITSTWTGAYLLRHNEYLSAVLEEQKNLMKKHGNKVDQDILSEMDVLYRCIKEALRLHPPLIMLLRSSNSDFSVTTRDGKEYDIPKGHIVATSPAFANRLPHVFKDPERYDPDRFAAGREEDKAAGAFSYISFGGGRHGCLGEPFAYLQIKAIWSHLLRNFEFELISPFPETDWNAMVVGVKDKVMVRYKRRELSVD</sequence>
<dbReference type="PRINTS" id="PR00385">
    <property type="entry name" value="P450"/>
</dbReference>
<organism evidence="8 9">
    <name type="scientific">Salix purpurea</name>
    <name type="common">Purple osier willow</name>
    <dbReference type="NCBI Taxonomy" id="77065"/>
    <lineage>
        <taxon>Eukaryota</taxon>
        <taxon>Viridiplantae</taxon>
        <taxon>Streptophyta</taxon>
        <taxon>Embryophyta</taxon>
        <taxon>Tracheophyta</taxon>
        <taxon>Spermatophyta</taxon>
        <taxon>Magnoliopsida</taxon>
        <taxon>eudicotyledons</taxon>
        <taxon>Gunneridae</taxon>
        <taxon>Pentapetalae</taxon>
        <taxon>rosids</taxon>
        <taxon>fabids</taxon>
        <taxon>Malpighiales</taxon>
        <taxon>Salicaceae</taxon>
        <taxon>Saliceae</taxon>
        <taxon>Salix</taxon>
    </lineage>
</organism>
<dbReference type="Pfam" id="PF00067">
    <property type="entry name" value="p450"/>
    <property type="match status" value="1"/>
</dbReference>
<accession>A0A9Q0QEI8</accession>
<feature type="transmembrane region" description="Helical" evidence="7">
    <location>
        <begin position="12"/>
        <end position="31"/>
    </location>
</feature>
<dbReference type="AlphaFoldDB" id="A0A9Q0QEI8"/>
<dbReference type="CDD" id="cd11042">
    <property type="entry name" value="CYP51-like"/>
    <property type="match status" value="1"/>
</dbReference>
<gene>
    <name evidence="8" type="ORF">OIU79_009999</name>
</gene>
<comment type="caution">
    <text evidence="8">The sequence shown here is derived from an EMBL/GenBank/DDBJ whole genome shotgun (WGS) entry which is preliminary data.</text>
</comment>
<evidence type="ECO:0000313" key="9">
    <source>
        <dbReference type="Proteomes" id="UP001151532"/>
    </source>
</evidence>
<dbReference type="PRINTS" id="PR00465">
    <property type="entry name" value="EP450IV"/>
</dbReference>
<keyword evidence="7" id="KW-0812">Transmembrane</keyword>
<evidence type="ECO:0000256" key="7">
    <source>
        <dbReference type="SAM" id="Phobius"/>
    </source>
</evidence>
<dbReference type="InterPro" id="IPR050529">
    <property type="entry name" value="CYP450_sterol_14alpha_dmase"/>
</dbReference>
<evidence type="ECO:0000256" key="5">
    <source>
        <dbReference type="PIRSR" id="PIRSR602403-1"/>
    </source>
</evidence>
<dbReference type="OrthoDB" id="1055148at2759"/>
<name>A0A9Q0QEI8_SALPP</name>
<reference evidence="8" key="2">
    <citation type="journal article" date="2023" name="Int. J. Mol. Sci.">
        <title>De Novo Assembly and Annotation of 11 Diverse Shrub Willow (Salix) Genomes Reveals Novel Gene Organization in Sex-Linked Regions.</title>
        <authorList>
            <person name="Hyden B."/>
            <person name="Feng K."/>
            <person name="Yates T.B."/>
            <person name="Jawdy S."/>
            <person name="Cereghino C."/>
            <person name="Smart L.B."/>
            <person name="Muchero W."/>
        </authorList>
    </citation>
    <scope>NUCLEOTIDE SEQUENCE</scope>
    <source>
        <tissue evidence="8">Shoot tip</tissue>
    </source>
</reference>
<evidence type="ECO:0000256" key="1">
    <source>
        <dbReference type="ARBA" id="ARBA00010617"/>
    </source>
</evidence>
<comment type="similarity">
    <text evidence="1 6">Belongs to the cytochrome P450 family.</text>
</comment>
<feature type="binding site" description="axial binding residue" evidence="5">
    <location>
        <position position="391"/>
    </location>
    <ligand>
        <name>heme</name>
        <dbReference type="ChEBI" id="CHEBI:30413"/>
    </ligand>
    <ligandPart>
        <name>Fe</name>
        <dbReference type="ChEBI" id="CHEBI:18248"/>
    </ligandPart>
</feature>
<evidence type="ECO:0000256" key="6">
    <source>
        <dbReference type="RuleBase" id="RU000461"/>
    </source>
</evidence>
<dbReference type="GO" id="GO:0016705">
    <property type="term" value="F:oxidoreductase activity, acting on paired donors, with incorporation or reduction of molecular oxygen"/>
    <property type="evidence" value="ECO:0007669"/>
    <property type="project" value="InterPro"/>
</dbReference>
<dbReference type="PANTHER" id="PTHR24304:SF2">
    <property type="entry name" value="24-HYDROXYCHOLESTEROL 7-ALPHA-HYDROXYLASE"/>
    <property type="match status" value="1"/>
</dbReference>
<evidence type="ECO:0000256" key="4">
    <source>
        <dbReference type="ARBA" id="ARBA00023004"/>
    </source>
</evidence>
<keyword evidence="9" id="KW-1185">Reference proteome</keyword>
<dbReference type="Gene3D" id="1.10.630.10">
    <property type="entry name" value="Cytochrome P450"/>
    <property type="match status" value="1"/>
</dbReference>
<dbReference type="GO" id="GO:0020037">
    <property type="term" value="F:heme binding"/>
    <property type="evidence" value="ECO:0007669"/>
    <property type="project" value="InterPro"/>
</dbReference>
<comment type="cofactor">
    <cofactor evidence="5">
        <name>heme</name>
        <dbReference type="ChEBI" id="CHEBI:30413"/>
    </cofactor>
</comment>
<dbReference type="InterPro" id="IPR017972">
    <property type="entry name" value="Cyt_P450_CS"/>
</dbReference>
<protein>
    <submittedName>
        <fullName evidence="8">STEROL 14-DEMETHYLASE</fullName>
    </submittedName>
</protein>
<reference evidence="8" key="1">
    <citation type="submission" date="2022-11" db="EMBL/GenBank/DDBJ databases">
        <authorList>
            <person name="Hyden B.L."/>
            <person name="Feng K."/>
            <person name="Yates T."/>
            <person name="Jawdy S."/>
            <person name="Smart L.B."/>
            <person name="Muchero W."/>
        </authorList>
    </citation>
    <scope>NUCLEOTIDE SEQUENCE</scope>
    <source>
        <tissue evidence="8">Shoot tip</tissue>
    </source>
</reference>